<dbReference type="Pfam" id="PF00528">
    <property type="entry name" value="BPD_transp_1"/>
    <property type="match status" value="1"/>
</dbReference>
<feature type="transmembrane region" description="Helical" evidence="7">
    <location>
        <begin position="33"/>
        <end position="51"/>
    </location>
</feature>
<dbReference type="CDD" id="cd06261">
    <property type="entry name" value="TM_PBP2"/>
    <property type="match status" value="1"/>
</dbReference>
<sequence>MTVKTSHVATGSADHGIGQRFRNAGKALVRYKWFYLMMLPGILYFIIYHYIPMGGLLIAFQKYNLSKGIFGSEWVGFDNFRTVFSSPDFPNLIKNTLIISVYRIVFNMVPDVLLALILNEIRVQWFKRAIQTITYGPYFLSWIIVYGLVFSFLAPDSGLISTWWRDHMGETLNLLTDKDWFRPILILTDIWKSTGYGAIIYLAALATINGELYEAAVVDGAGRWRQLWHITLPGIREVFVLLLILRIGHIMEAGFDQVYIFLNARVYEVGDIIDTWVFRRGIENLEFSVASAVGFFKSVIGFVLVVAANKISKKLGGSGIW</sequence>
<dbReference type="PANTHER" id="PTHR43227">
    <property type="entry name" value="BLL4140 PROTEIN"/>
    <property type="match status" value="1"/>
</dbReference>
<reference evidence="9 10" key="1">
    <citation type="journal article" date="2007" name="Int. J. Syst. Evol. Microbiol.">
        <title>Paenibacillus ginsengarvi sp. nov., isolated from soil from ginseng cultivation.</title>
        <authorList>
            <person name="Yoon M.H."/>
            <person name="Ten L.N."/>
            <person name="Im W.T."/>
        </authorList>
    </citation>
    <scope>NUCLEOTIDE SEQUENCE [LARGE SCALE GENOMIC DNA]</scope>
    <source>
        <strain evidence="9 10">KCTC 13059</strain>
    </source>
</reference>
<dbReference type="PROSITE" id="PS50928">
    <property type="entry name" value="ABC_TM1"/>
    <property type="match status" value="1"/>
</dbReference>
<evidence type="ECO:0000313" key="10">
    <source>
        <dbReference type="Proteomes" id="UP000282311"/>
    </source>
</evidence>
<gene>
    <name evidence="9" type="ORF">D7M11_14335</name>
</gene>
<keyword evidence="5 7" id="KW-1133">Transmembrane helix</keyword>
<keyword evidence="6 7" id="KW-0472">Membrane</keyword>
<dbReference type="Gene3D" id="1.10.3720.10">
    <property type="entry name" value="MetI-like"/>
    <property type="match status" value="1"/>
</dbReference>
<dbReference type="GO" id="GO:0005886">
    <property type="term" value="C:plasma membrane"/>
    <property type="evidence" value="ECO:0007669"/>
    <property type="project" value="UniProtKB-SubCell"/>
</dbReference>
<keyword evidence="10" id="KW-1185">Reference proteome</keyword>
<organism evidence="9 10">
    <name type="scientific">Paenibacillus ginsengarvi</name>
    <dbReference type="NCBI Taxonomy" id="400777"/>
    <lineage>
        <taxon>Bacteria</taxon>
        <taxon>Bacillati</taxon>
        <taxon>Bacillota</taxon>
        <taxon>Bacilli</taxon>
        <taxon>Bacillales</taxon>
        <taxon>Paenibacillaceae</taxon>
        <taxon>Paenibacillus</taxon>
    </lineage>
</organism>
<comment type="subcellular location">
    <subcellularLocation>
        <location evidence="1 7">Cell membrane</location>
        <topology evidence="1 7">Multi-pass membrane protein</topology>
    </subcellularLocation>
</comment>
<feature type="transmembrane region" description="Helical" evidence="7">
    <location>
        <begin position="97"/>
        <end position="118"/>
    </location>
</feature>
<dbReference type="SUPFAM" id="SSF161098">
    <property type="entry name" value="MetI-like"/>
    <property type="match status" value="1"/>
</dbReference>
<evidence type="ECO:0000256" key="2">
    <source>
        <dbReference type="ARBA" id="ARBA00022448"/>
    </source>
</evidence>
<dbReference type="InterPro" id="IPR035906">
    <property type="entry name" value="MetI-like_sf"/>
</dbReference>
<evidence type="ECO:0000256" key="7">
    <source>
        <dbReference type="RuleBase" id="RU363032"/>
    </source>
</evidence>
<feature type="transmembrane region" description="Helical" evidence="7">
    <location>
        <begin position="139"/>
        <end position="164"/>
    </location>
</feature>
<dbReference type="GO" id="GO:0055085">
    <property type="term" value="P:transmembrane transport"/>
    <property type="evidence" value="ECO:0007669"/>
    <property type="project" value="InterPro"/>
</dbReference>
<dbReference type="PANTHER" id="PTHR43227:SF11">
    <property type="entry name" value="BLL4140 PROTEIN"/>
    <property type="match status" value="1"/>
</dbReference>
<feature type="domain" description="ABC transmembrane type-1" evidence="8">
    <location>
        <begin position="93"/>
        <end position="308"/>
    </location>
</feature>
<feature type="transmembrane region" description="Helical" evidence="7">
    <location>
        <begin position="184"/>
        <end position="206"/>
    </location>
</feature>
<evidence type="ECO:0000256" key="6">
    <source>
        <dbReference type="ARBA" id="ARBA00023136"/>
    </source>
</evidence>
<dbReference type="AlphaFoldDB" id="A0A3B0CEV4"/>
<evidence type="ECO:0000256" key="5">
    <source>
        <dbReference type="ARBA" id="ARBA00022989"/>
    </source>
</evidence>
<evidence type="ECO:0000256" key="1">
    <source>
        <dbReference type="ARBA" id="ARBA00004651"/>
    </source>
</evidence>
<name>A0A3B0CEV4_9BACL</name>
<evidence type="ECO:0000259" key="8">
    <source>
        <dbReference type="PROSITE" id="PS50928"/>
    </source>
</evidence>
<evidence type="ECO:0000256" key="4">
    <source>
        <dbReference type="ARBA" id="ARBA00022692"/>
    </source>
</evidence>
<protein>
    <submittedName>
        <fullName evidence="9">Sugar ABC transporter permease</fullName>
    </submittedName>
</protein>
<accession>A0A3B0CEV4</accession>
<dbReference type="OrthoDB" id="9785836at2"/>
<comment type="similarity">
    <text evidence="7">Belongs to the binding-protein-dependent transport system permease family.</text>
</comment>
<dbReference type="InterPro" id="IPR050809">
    <property type="entry name" value="UgpAE/MalFG_permease"/>
</dbReference>
<dbReference type="InterPro" id="IPR000515">
    <property type="entry name" value="MetI-like"/>
</dbReference>
<keyword evidence="2 7" id="KW-0813">Transport</keyword>
<keyword evidence="3" id="KW-1003">Cell membrane</keyword>
<proteinExistence type="inferred from homology"/>
<comment type="caution">
    <text evidence="9">The sequence shown here is derived from an EMBL/GenBank/DDBJ whole genome shotgun (WGS) entry which is preliminary data.</text>
</comment>
<dbReference type="Proteomes" id="UP000282311">
    <property type="component" value="Unassembled WGS sequence"/>
</dbReference>
<keyword evidence="4 7" id="KW-0812">Transmembrane</keyword>
<feature type="transmembrane region" description="Helical" evidence="7">
    <location>
        <begin position="287"/>
        <end position="308"/>
    </location>
</feature>
<evidence type="ECO:0000313" key="9">
    <source>
        <dbReference type="EMBL" id="RKN84183.1"/>
    </source>
</evidence>
<dbReference type="EMBL" id="RBAH01000009">
    <property type="protein sequence ID" value="RKN84183.1"/>
    <property type="molecule type" value="Genomic_DNA"/>
</dbReference>
<evidence type="ECO:0000256" key="3">
    <source>
        <dbReference type="ARBA" id="ARBA00022475"/>
    </source>
</evidence>